<evidence type="ECO:0000256" key="8">
    <source>
        <dbReference type="RuleBase" id="RU280814"/>
    </source>
</evidence>
<dbReference type="Ensembl" id="ENSOKIT00005028087.1">
    <property type="protein sequence ID" value="ENSOKIP00005026551.1"/>
    <property type="gene ID" value="ENSOKIG00005011383.1"/>
</dbReference>
<evidence type="ECO:0000256" key="4">
    <source>
        <dbReference type="ARBA" id="ARBA00022692"/>
    </source>
</evidence>
<dbReference type="InterPro" id="IPR007632">
    <property type="entry name" value="Anoctamin"/>
</dbReference>
<evidence type="ECO:0000259" key="10">
    <source>
        <dbReference type="Pfam" id="PF04547"/>
    </source>
</evidence>
<comment type="caution">
    <text evidence="8">Lacks conserved residue(s) required for the propagation of feature annotation.</text>
</comment>
<feature type="transmembrane region" description="Helical" evidence="8">
    <location>
        <begin position="454"/>
        <end position="470"/>
    </location>
</feature>
<feature type="region of interest" description="Disordered" evidence="9">
    <location>
        <begin position="907"/>
        <end position="930"/>
    </location>
</feature>
<keyword evidence="4 8" id="KW-0812">Transmembrane</keyword>
<dbReference type="Proteomes" id="UP000694557">
    <property type="component" value="Unassembled WGS sequence"/>
</dbReference>
<evidence type="ECO:0000256" key="3">
    <source>
        <dbReference type="ARBA" id="ARBA00022475"/>
    </source>
</evidence>
<feature type="transmembrane region" description="Helical" evidence="8">
    <location>
        <begin position="377"/>
        <end position="401"/>
    </location>
</feature>
<dbReference type="GeneTree" id="ENSGT00940000157182"/>
<evidence type="ECO:0000259" key="11">
    <source>
        <dbReference type="Pfam" id="PF16178"/>
    </source>
</evidence>
<feature type="transmembrane region" description="Helical" evidence="8">
    <location>
        <begin position="536"/>
        <end position="558"/>
    </location>
</feature>
<evidence type="ECO:0000313" key="12">
    <source>
        <dbReference type="Ensembl" id="ENSOKIP00005026551.1"/>
    </source>
</evidence>
<feature type="domain" description="Anoctamin dimerisation" evidence="11">
    <location>
        <begin position="98"/>
        <end position="363"/>
    </location>
</feature>
<proteinExistence type="inferred from homology"/>
<feature type="compositionally biased region" description="Polar residues" evidence="9">
    <location>
        <begin position="911"/>
        <end position="930"/>
    </location>
</feature>
<dbReference type="PANTHER" id="PTHR12308">
    <property type="entry name" value="ANOCTAMIN"/>
    <property type="match status" value="1"/>
</dbReference>
<evidence type="ECO:0000313" key="13">
    <source>
        <dbReference type="Proteomes" id="UP000694557"/>
    </source>
</evidence>
<evidence type="ECO:0000256" key="7">
    <source>
        <dbReference type="ARBA" id="ARBA00023180"/>
    </source>
</evidence>
<feature type="transmembrane region" description="Helical" evidence="8">
    <location>
        <begin position="622"/>
        <end position="643"/>
    </location>
</feature>
<dbReference type="GO" id="GO:0046983">
    <property type="term" value="F:protein dimerization activity"/>
    <property type="evidence" value="ECO:0007669"/>
    <property type="project" value="InterPro"/>
</dbReference>
<feature type="region of interest" description="Disordered" evidence="9">
    <location>
        <begin position="82"/>
        <end position="101"/>
    </location>
</feature>
<evidence type="ECO:0000256" key="1">
    <source>
        <dbReference type="ARBA" id="ARBA00004651"/>
    </source>
</evidence>
<gene>
    <name evidence="12" type="primary">ANO1</name>
    <name evidence="12" type="synonym">LOC109885771</name>
</gene>
<protein>
    <recommendedName>
        <fullName evidence="8">Anoctamin</fullName>
    </recommendedName>
</protein>
<organism evidence="12 13">
    <name type="scientific">Oncorhynchus kisutch</name>
    <name type="common">Coho salmon</name>
    <name type="synonym">Salmo kisutch</name>
    <dbReference type="NCBI Taxonomy" id="8019"/>
    <lineage>
        <taxon>Eukaryota</taxon>
        <taxon>Metazoa</taxon>
        <taxon>Chordata</taxon>
        <taxon>Craniata</taxon>
        <taxon>Vertebrata</taxon>
        <taxon>Euteleostomi</taxon>
        <taxon>Actinopterygii</taxon>
        <taxon>Neopterygii</taxon>
        <taxon>Teleostei</taxon>
        <taxon>Protacanthopterygii</taxon>
        <taxon>Salmoniformes</taxon>
        <taxon>Salmonidae</taxon>
        <taxon>Salmoninae</taxon>
        <taxon>Oncorhynchus</taxon>
    </lineage>
</organism>
<evidence type="ECO:0000256" key="5">
    <source>
        <dbReference type="ARBA" id="ARBA00022989"/>
    </source>
</evidence>
<keyword evidence="5 8" id="KW-1133">Transmembrane helix</keyword>
<dbReference type="GO" id="GO:0005229">
    <property type="term" value="F:intracellularly calcium-gated chloride channel activity"/>
    <property type="evidence" value="ECO:0007669"/>
    <property type="project" value="TreeGrafter"/>
</dbReference>
<dbReference type="InterPro" id="IPR032394">
    <property type="entry name" value="Anoct_dimer"/>
</dbReference>
<dbReference type="Pfam" id="PF04547">
    <property type="entry name" value="Anoctamin"/>
    <property type="match status" value="2"/>
</dbReference>
<reference evidence="12" key="2">
    <citation type="submission" date="2025-09" db="UniProtKB">
        <authorList>
            <consortium name="Ensembl"/>
        </authorList>
    </citation>
    <scope>IDENTIFICATION</scope>
</reference>
<keyword evidence="7" id="KW-0325">Glycoprotein</keyword>
<keyword evidence="3" id="KW-1003">Cell membrane</keyword>
<comment type="similarity">
    <text evidence="2 8">Belongs to the anoctamin family.</text>
</comment>
<evidence type="ECO:0000256" key="6">
    <source>
        <dbReference type="ARBA" id="ARBA00023136"/>
    </source>
</evidence>
<evidence type="ECO:0000256" key="2">
    <source>
        <dbReference type="ARBA" id="ARBA00009671"/>
    </source>
</evidence>
<dbReference type="AlphaFoldDB" id="A0A8C7FDU0"/>
<evidence type="ECO:0000256" key="9">
    <source>
        <dbReference type="SAM" id="MobiDB-lite"/>
    </source>
</evidence>
<comment type="subcellular location">
    <subcellularLocation>
        <location evidence="1">Cell membrane</location>
        <topology evidence="1">Multi-pass membrane protein</topology>
    </subcellularLocation>
    <subcellularLocation>
        <location evidence="8">Membrane</location>
        <topology evidence="8">Multi-pass membrane protein</topology>
    </subcellularLocation>
</comment>
<feature type="transmembrane region" description="Helical" evidence="8">
    <location>
        <begin position="694"/>
        <end position="717"/>
    </location>
</feature>
<feature type="transmembrane region" description="Helical" evidence="8">
    <location>
        <begin position="578"/>
        <end position="602"/>
    </location>
</feature>
<name>A0A8C7FDU0_ONCKI</name>
<keyword evidence="13" id="KW-1185">Reference proteome</keyword>
<dbReference type="InterPro" id="IPR049452">
    <property type="entry name" value="Anoctamin_TM"/>
</dbReference>
<dbReference type="Pfam" id="PF16178">
    <property type="entry name" value="Anoct_dimer"/>
    <property type="match status" value="1"/>
</dbReference>
<dbReference type="PANTHER" id="PTHR12308:SF13">
    <property type="entry name" value="ANOCTAMIN-1"/>
    <property type="match status" value="1"/>
</dbReference>
<accession>A0A8C7FDU0</accession>
<feature type="domain" description="Anoctamin transmembrane" evidence="10">
    <location>
        <begin position="366"/>
        <end position="648"/>
    </location>
</feature>
<dbReference type="GO" id="GO:0005886">
    <property type="term" value="C:plasma membrane"/>
    <property type="evidence" value="ECO:0007669"/>
    <property type="project" value="UniProtKB-SubCell"/>
</dbReference>
<sequence>MERPGENDPMQTINNHDKVSGTTFLVHDLSGSLLPELEEQGTMRRNDYYIPVSCEEKAADFGNTKDGGVSKYSKYDSIPLNSLKSDEAASGPKQGPTFQDGQRRVDYVLTYHVQKPQSVRRKTSRFADYRILRSLRRSLSTMRSGGTPPSKEDPEIAAHKHRLDYHEDDKRFRQTEFEDNLREVGLELEKDEGNKIPGIGFLKIHAPWNVLCREAEFMKLKMPTKKVYEVKQGSNVVERINLFIHKVTAPLHPKVEPNRPQNVKHLSHPFSREKQHLFDLSDRASFFDSKTRASIVYEVLKRTRCTKAKYTMGITSLLGNGVYTAAYPLHDGDVDGMGAEANDRKILYEEWASYSVFYKYQPIGLIRKYFGEKIGLYFAWLGVYTQMLIPAAIVGVIVFLYGCATVDNDIPSMEICDPRNNITMCPLCDRACSYWKLKTACGTARASHLFDNPATVFFSIFMALWATMFMEHWKRRQMRLNYIWDLTGFEEEEDHHRAEYEIQVMQKTLKKQDMSPKDKKVKLTCTDRAPAYMMGLFIMLFMIGVTFAVVFGVILYRISIRAALHMSSNPTARSNIRATVKGTAAVINLVIIIIMDEVYGAVARWLTLLEVPKTDKSFEERLIIKTFVLKFANAFSPIVYLAFFRGSKIKKLIRRRKSDMDSQQQEDYNMTLERHEKDHFLGPFVGLSPEYMEMIIQFGMVTLFVASFPLAPLFALLNNIIEIRLDAKKFVTEVRRPIAARAKDIGIWYNLLRGLSKVAVIVNAFVISFTSDFIPRLVYQYMYSPDGSMHGFVNHTLSYFNVSDFQPGTAPVQPMHLGYEVQICRYKDYRETLWSNTPYDLSKEFWAILACRLAFVIVFQNVVMLMSDFVDWLIPDIPKDISLQIHKEKILMVELFMKEEEGKKLLRDNHTNQSPFQPRSRPASHTPSKF</sequence>
<reference evidence="12" key="1">
    <citation type="submission" date="2025-08" db="UniProtKB">
        <authorList>
            <consortium name="Ensembl"/>
        </authorList>
    </citation>
    <scope>IDENTIFICATION</scope>
</reference>
<feature type="domain" description="Anoctamin transmembrane" evidence="10">
    <location>
        <begin position="656"/>
        <end position="888"/>
    </location>
</feature>
<keyword evidence="6 8" id="KW-0472">Membrane</keyword>